<dbReference type="GO" id="GO:0045504">
    <property type="term" value="F:dynein heavy chain binding"/>
    <property type="evidence" value="ECO:0007669"/>
    <property type="project" value="TreeGrafter"/>
</dbReference>
<dbReference type="GO" id="GO:0035735">
    <property type="term" value="P:intraciliary transport involved in cilium assembly"/>
    <property type="evidence" value="ECO:0007669"/>
    <property type="project" value="InterPro"/>
</dbReference>
<dbReference type="GO" id="GO:0005874">
    <property type="term" value="C:microtubule"/>
    <property type="evidence" value="ECO:0007669"/>
    <property type="project" value="UniProtKB-KW"/>
</dbReference>
<comment type="similarity">
    <text evidence="3">Belongs to the dynein light intermediate chain family.</text>
</comment>
<evidence type="ECO:0000256" key="10">
    <source>
        <dbReference type="ARBA" id="ARBA00023175"/>
    </source>
</evidence>
<keyword evidence="4" id="KW-0217">Developmental protein</keyword>
<dbReference type="AlphaFoldDB" id="A0A921ZUH0"/>
<evidence type="ECO:0000256" key="1">
    <source>
        <dbReference type="ARBA" id="ARBA00004138"/>
    </source>
</evidence>
<evidence type="ECO:0000256" key="5">
    <source>
        <dbReference type="ARBA" id="ARBA00022490"/>
    </source>
</evidence>
<evidence type="ECO:0000256" key="11">
    <source>
        <dbReference type="ARBA" id="ARBA00023212"/>
    </source>
</evidence>
<keyword evidence="7" id="KW-0970">Cilium biogenesis/degradation</keyword>
<evidence type="ECO:0000256" key="4">
    <source>
        <dbReference type="ARBA" id="ARBA00022473"/>
    </source>
</evidence>
<evidence type="ECO:0000256" key="3">
    <source>
        <dbReference type="ARBA" id="ARBA00006831"/>
    </source>
</evidence>
<reference evidence="13" key="2">
    <citation type="submission" date="2020-12" db="EMBL/GenBank/DDBJ databases">
        <authorList>
            <person name="Kanost M."/>
        </authorList>
    </citation>
    <scope>NUCLEOTIDE SEQUENCE</scope>
</reference>
<dbReference type="PANTHER" id="PTHR13236">
    <property type="entry name" value="DYNEIN 2 LIGHT INTERMEDIATE CHAIN, ISOFORM 2"/>
    <property type="match status" value="1"/>
</dbReference>
<dbReference type="Proteomes" id="UP000791440">
    <property type="component" value="Unassembled WGS sequence"/>
</dbReference>
<organism evidence="13 14">
    <name type="scientific">Manduca sexta</name>
    <name type="common">Tobacco hawkmoth</name>
    <name type="synonym">Tobacco hornworm</name>
    <dbReference type="NCBI Taxonomy" id="7130"/>
    <lineage>
        <taxon>Eukaryota</taxon>
        <taxon>Metazoa</taxon>
        <taxon>Ecdysozoa</taxon>
        <taxon>Arthropoda</taxon>
        <taxon>Hexapoda</taxon>
        <taxon>Insecta</taxon>
        <taxon>Pterygota</taxon>
        <taxon>Neoptera</taxon>
        <taxon>Endopterygota</taxon>
        <taxon>Lepidoptera</taxon>
        <taxon>Glossata</taxon>
        <taxon>Ditrysia</taxon>
        <taxon>Bombycoidea</taxon>
        <taxon>Sphingidae</taxon>
        <taxon>Sphinginae</taxon>
        <taxon>Sphingini</taxon>
        <taxon>Manduca</taxon>
    </lineage>
</organism>
<dbReference type="Pfam" id="PF08477">
    <property type="entry name" value="Roc"/>
    <property type="match status" value="1"/>
</dbReference>
<evidence type="ECO:0000256" key="8">
    <source>
        <dbReference type="ARBA" id="ARBA00023017"/>
    </source>
</evidence>
<keyword evidence="11" id="KW-0206">Cytoskeleton</keyword>
<dbReference type="PANTHER" id="PTHR13236:SF0">
    <property type="entry name" value="CYTOPLASMIC DYNEIN 2 LIGHT INTERMEDIATE CHAIN 1"/>
    <property type="match status" value="1"/>
</dbReference>
<comment type="subcellular location">
    <subcellularLocation>
        <location evidence="1">Cell projection</location>
        <location evidence="1">Cilium</location>
    </subcellularLocation>
    <subcellularLocation>
        <location evidence="2">Cytoplasm</location>
        <location evidence="2">Cytoskeleton</location>
    </subcellularLocation>
</comment>
<protein>
    <recommendedName>
        <fullName evidence="15">Cytoplasmic dynein 2 light intermediate chain 1</fullName>
    </recommendedName>
</protein>
<keyword evidence="8" id="KW-0243">Dynein</keyword>
<dbReference type="GO" id="GO:0005930">
    <property type="term" value="C:axoneme"/>
    <property type="evidence" value="ECO:0007669"/>
    <property type="project" value="TreeGrafter"/>
</dbReference>
<keyword evidence="10" id="KW-0505">Motor protein</keyword>
<evidence type="ECO:0008006" key="15">
    <source>
        <dbReference type="Google" id="ProtNLM"/>
    </source>
</evidence>
<keyword evidence="6" id="KW-0493">Microtubule</keyword>
<evidence type="ECO:0000256" key="2">
    <source>
        <dbReference type="ARBA" id="ARBA00004245"/>
    </source>
</evidence>
<dbReference type="GO" id="GO:0005868">
    <property type="term" value="C:cytoplasmic dynein complex"/>
    <property type="evidence" value="ECO:0007669"/>
    <property type="project" value="InterPro"/>
</dbReference>
<comment type="caution">
    <text evidence="13">The sequence shown here is derived from an EMBL/GenBank/DDBJ whole genome shotgun (WGS) entry which is preliminary data.</text>
</comment>
<keyword evidence="9" id="KW-0969">Cilium</keyword>
<dbReference type="FunFam" id="2.10.90.10:FF:000049">
    <property type="entry name" value="Glycoprotein hormone alpha 2"/>
    <property type="match status" value="1"/>
</dbReference>
<dbReference type="EMBL" id="JH669237">
    <property type="protein sequence ID" value="KAG6464730.1"/>
    <property type="molecule type" value="Genomic_DNA"/>
</dbReference>
<dbReference type="GO" id="GO:0036064">
    <property type="term" value="C:ciliary basal body"/>
    <property type="evidence" value="ECO:0007669"/>
    <property type="project" value="TreeGrafter"/>
</dbReference>
<name>A0A921ZUH0_MANSE</name>
<keyword evidence="5" id="KW-0963">Cytoplasm</keyword>
<keyword evidence="12" id="KW-0966">Cell projection</keyword>
<sequence length="249" mass="28362">MLSIPEKATQIVEQILSQADSDSSRTIFFVGSKDVGKSTLINAFMNKTEIPKETLLLEYSFGRKSNSKQHIEKNVYHIWEYGGKLETLNNILLTLPVKGQFFYCIFFDLSKLKRLWETVENCVNALNELRSKSDVESTCIMIGGKYDLFKNYEAWKKPGCHRIGHTRNISIPDCVEFKITTNACRGYCESWSLPSIMLGFKRHPVTSLGQCCNIMEAEDVPVKVLCLDGERNLIFKSAVSCACYHCQKE</sequence>
<keyword evidence="14" id="KW-1185">Reference proteome</keyword>
<proteinExistence type="inferred from homology"/>
<gene>
    <name evidence="13" type="ORF">O3G_MSEX014692</name>
</gene>
<evidence type="ECO:0000256" key="12">
    <source>
        <dbReference type="ARBA" id="ARBA00023273"/>
    </source>
</evidence>
<evidence type="ECO:0000313" key="14">
    <source>
        <dbReference type="Proteomes" id="UP000791440"/>
    </source>
</evidence>
<evidence type="ECO:0000313" key="13">
    <source>
        <dbReference type="EMBL" id="KAG6464730.1"/>
    </source>
</evidence>
<evidence type="ECO:0000256" key="7">
    <source>
        <dbReference type="ARBA" id="ARBA00022794"/>
    </source>
</evidence>
<reference evidence="13" key="1">
    <citation type="journal article" date="2016" name="Insect Biochem. Mol. Biol.">
        <title>Multifaceted biological insights from a draft genome sequence of the tobacco hornworm moth, Manduca sexta.</title>
        <authorList>
            <person name="Kanost M.R."/>
            <person name="Arrese E.L."/>
            <person name="Cao X."/>
            <person name="Chen Y.R."/>
            <person name="Chellapilla S."/>
            <person name="Goldsmith M.R."/>
            <person name="Grosse-Wilde E."/>
            <person name="Heckel D.G."/>
            <person name="Herndon N."/>
            <person name="Jiang H."/>
            <person name="Papanicolaou A."/>
            <person name="Qu J."/>
            <person name="Soulages J.L."/>
            <person name="Vogel H."/>
            <person name="Walters J."/>
            <person name="Waterhouse R.M."/>
            <person name="Ahn S.J."/>
            <person name="Almeida F.C."/>
            <person name="An C."/>
            <person name="Aqrawi P."/>
            <person name="Bretschneider A."/>
            <person name="Bryant W.B."/>
            <person name="Bucks S."/>
            <person name="Chao H."/>
            <person name="Chevignon G."/>
            <person name="Christen J.M."/>
            <person name="Clarke D.F."/>
            <person name="Dittmer N.T."/>
            <person name="Ferguson L.C.F."/>
            <person name="Garavelou S."/>
            <person name="Gordon K.H.J."/>
            <person name="Gunaratna R.T."/>
            <person name="Han Y."/>
            <person name="Hauser F."/>
            <person name="He Y."/>
            <person name="Heidel-Fischer H."/>
            <person name="Hirsh A."/>
            <person name="Hu Y."/>
            <person name="Jiang H."/>
            <person name="Kalra D."/>
            <person name="Klinner C."/>
            <person name="Konig C."/>
            <person name="Kovar C."/>
            <person name="Kroll A.R."/>
            <person name="Kuwar S.S."/>
            <person name="Lee S.L."/>
            <person name="Lehman R."/>
            <person name="Li K."/>
            <person name="Li Z."/>
            <person name="Liang H."/>
            <person name="Lovelace S."/>
            <person name="Lu Z."/>
            <person name="Mansfield J.H."/>
            <person name="McCulloch K.J."/>
            <person name="Mathew T."/>
            <person name="Morton B."/>
            <person name="Muzny D.M."/>
            <person name="Neunemann D."/>
            <person name="Ongeri F."/>
            <person name="Pauchet Y."/>
            <person name="Pu L.L."/>
            <person name="Pyrousis I."/>
            <person name="Rao X.J."/>
            <person name="Redding A."/>
            <person name="Roesel C."/>
            <person name="Sanchez-Gracia A."/>
            <person name="Schaack S."/>
            <person name="Shukla A."/>
            <person name="Tetreau G."/>
            <person name="Wang Y."/>
            <person name="Xiong G.H."/>
            <person name="Traut W."/>
            <person name="Walsh T.K."/>
            <person name="Worley K.C."/>
            <person name="Wu D."/>
            <person name="Wu W."/>
            <person name="Wu Y.Q."/>
            <person name="Zhang X."/>
            <person name="Zou Z."/>
            <person name="Zucker H."/>
            <person name="Briscoe A.D."/>
            <person name="Burmester T."/>
            <person name="Clem R.J."/>
            <person name="Feyereisen R."/>
            <person name="Grimmelikhuijzen C.J.P."/>
            <person name="Hamodrakas S.J."/>
            <person name="Hansson B.S."/>
            <person name="Huguet E."/>
            <person name="Jermiin L.S."/>
            <person name="Lan Q."/>
            <person name="Lehman H.K."/>
            <person name="Lorenzen M."/>
            <person name="Merzendorfer H."/>
            <person name="Michalopoulos I."/>
            <person name="Morton D.B."/>
            <person name="Muthukrishnan S."/>
            <person name="Oakeshott J.G."/>
            <person name="Palmer W."/>
            <person name="Park Y."/>
            <person name="Passarelli A.L."/>
            <person name="Rozas J."/>
            <person name="Schwartz L.M."/>
            <person name="Smith W."/>
            <person name="Southgate A."/>
            <person name="Vilcinskas A."/>
            <person name="Vogt R."/>
            <person name="Wang P."/>
            <person name="Werren J."/>
            <person name="Yu X.Q."/>
            <person name="Zhou J.J."/>
            <person name="Brown S.J."/>
            <person name="Scherer S.E."/>
            <person name="Richards S."/>
            <person name="Blissard G.W."/>
        </authorList>
    </citation>
    <scope>NUCLEOTIDE SEQUENCE</scope>
</reference>
<dbReference type="GO" id="GO:0035721">
    <property type="term" value="P:intraciliary retrograde transport"/>
    <property type="evidence" value="ECO:0007669"/>
    <property type="project" value="InterPro"/>
</dbReference>
<accession>A0A921ZUH0</accession>
<evidence type="ECO:0000256" key="6">
    <source>
        <dbReference type="ARBA" id="ARBA00022701"/>
    </source>
</evidence>
<dbReference type="InterPro" id="IPR040045">
    <property type="entry name" value="DYNC2LI1"/>
</dbReference>
<evidence type="ECO:0000256" key="9">
    <source>
        <dbReference type="ARBA" id="ARBA00023069"/>
    </source>
</evidence>